<dbReference type="EMBL" id="OX458333">
    <property type="protein sequence ID" value="CAI8790309.1"/>
    <property type="molecule type" value="Genomic_DNA"/>
</dbReference>
<proteinExistence type="predicted"/>
<reference evidence="1 2" key="1">
    <citation type="submission" date="2023-03" db="EMBL/GenBank/DDBJ databases">
        <authorList>
            <person name="Pearce D."/>
        </authorList>
    </citation>
    <scope>NUCLEOTIDE SEQUENCE [LARGE SCALE GENOMIC DNA]</scope>
    <source>
        <strain evidence="1">Msz</strain>
    </source>
</reference>
<organism evidence="1 2">
    <name type="scientific">Methylocaldum szegediense</name>
    <dbReference type="NCBI Taxonomy" id="73780"/>
    <lineage>
        <taxon>Bacteria</taxon>
        <taxon>Pseudomonadati</taxon>
        <taxon>Pseudomonadota</taxon>
        <taxon>Gammaproteobacteria</taxon>
        <taxon>Methylococcales</taxon>
        <taxon>Methylococcaceae</taxon>
        <taxon>Methylocaldum</taxon>
    </lineage>
</organism>
<keyword evidence="2" id="KW-1185">Reference proteome</keyword>
<accession>A0ABN8X3A6</accession>
<evidence type="ECO:0000313" key="1">
    <source>
        <dbReference type="EMBL" id="CAI8790309.1"/>
    </source>
</evidence>
<gene>
    <name evidence="1" type="ORF">MSZNOR_1389</name>
</gene>
<dbReference type="Proteomes" id="UP001162030">
    <property type="component" value="Chromosome"/>
</dbReference>
<name>A0ABN8X3A6_9GAMM</name>
<protein>
    <submittedName>
        <fullName evidence="1">Uncharacterized protein</fullName>
    </submittedName>
</protein>
<evidence type="ECO:0000313" key="2">
    <source>
        <dbReference type="Proteomes" id="UP001162030"/>
    </source>
</evidence>
<sequence length="68" mass="7725">MAVFFRTGRFPRLGQEAHYSLDRGYLAAIDRVPDRPLIAANAPGHDAATIGCFYVCTFTMHRRIARWV</sequence>